<name>A0A1I2HQL7_9ACTN</name>
<feature type="transmembrane region" description="Helical" evidence="1">
    <location>
        <begin position="69"/>
        <end position="93"/>
    </location>
</feature>
<keyword evidence="1" id="KW-0812">Transmembrane</keyword>
<organism evidence="2 3">
    <name type="scientific">Blastococcus tunisiensis</name>
    <dbReference type="NCBI Taxonomy" id="1798228"/>
    <lineage>
        <taxon>Bacteria</taxon>
        <taxon>Bacillati</taxon>
        <taxon>Actinomycetota</taxon>
        <taxon>Actinomycetes</taxon>
        <taxon>Geodermatophilales</taxon>
        <taxon>Geodermatophilaceae</taxon>
        <taxon>Blastococcus</taxon>
    </lineage>
</organism>
<dbReference type="Proteomes" id="UP000198589">
    <property type="component" value="Unassembled WGS sequence"/>
</dbReference>
<evidence type="ECO:0000256" key="1">
    <source>
        <dbReference type="SAM" id="Phobius"/>
    </source>
</evidence>
<keyword evidence="1" id="KW-0472">Membrane</keyword>
<keyword evidence="3" id="KW-1185">Reference proteome</keyword>
<feature type="transmembrane region" description="Helical" evidence="1">
    <location>
        <begin position="38"/>
        <end position="57"/>
    </location>
</feature>
<gene>
    <name evidence="2" type="ORF">SAMN05216574_11190</name>
</gene>
<keyword evidence="1" id="KW-1133">Transmembrane helix</keyword>
<accession>A0A1I2HQL7</accession>
<proteinExistence type="predicted"/>
<evidence type="ECO:0000313" key="2">
    <source>
        <dbReference type="EMBL" id="SFF31056.1"/>
    </source>
</evidence>
<dbReference type="EMBL" id="FOND01000011">
    <property type="protein sequence ID" value="SFF31056.1"/>
    <property type="molecule type" value="Genomic_DNA"/>
</dbReference>
<protein>
    <submittedName>
        <fullName evidence="2">Uncharacterized protein</fullName>
    </submittedName>
</protein>
<dbReference type="AlphaFoldDB" id="A0A1I2HQL7"/>
<reference evidence="3" key="1">
    <citation type="submission" date="2016-10" db="EMBL/GenBank/DDBJ databases">
        <authorList>
            <person name="Varghese N."/>
            <person name="Submissions S."/>
        </authorList>
    </citation>
    <scope>NUCLEOTIDE SEQUENCE [LARGE SCALE GENOMIC DNA]</scope>
    <source>
        <strain evidence="3">DSM 46838</strain>
    </source>
</reference>
<sequence length="228" mass="23822">MVVAGNRAQDVGGAAYPAPAVADGADVDWVEVERRGRVTGLLLPALVVVLGACRVLLTGDYAGLHGAAARSLLLAVVGLVLAAPLAAATVPVLRALRDTAVRVQHALRAHVDPGPGLRARVDVLARRSLRLRWTGRALPLLPLSVLVQADWDGARALPAAVVLVVAYAVLAGWHHRQVAAASRWAADPPGPPRAGPPIPWWEPWLGGRRLLGLLAAYVLVVVVLTLAA</sequence>
<evidence type="ECO:0000313" key="3">
    <source>
        <dbReference type="Proteomes" id="UP000198589"/>
    </source>
</evidence>
<feature type="transmembrane region" description="Helical" evidence="1">
    <location>
        <begin position="210"/>
        <end position="227"/>
    </location>
</feature>
<feature type="transmembrane region" description="Helical" evidence="1">
    <location>
        <begin position="155"/>
        <end position="173"/>
    </location>
</feature>